<evidence type="ECO:0000313" key="2">
    <source>
        <dbReference type="Proteomes" id="UP001591681"/>
    </source>
</evidence>
<keyword evidence="2" id="KW-1185">Reference proteome</keyword>
<organism evidence="1 2">
    <name type="scientific">Coilia grayii</name>
    <name type="common">Gray's grenadier anchovy</name>
    <dbReference type="NCBI Taxonomy" id="363190"/>
    <lineage>
        <taxon>Eukaryota</taxon>
        <taxon>Metazoa</taxon>
        <taxon>Chordata</taxon>
        <taxon>Craniata</taxon>
        <taxon>Vertebrata</taxon>
        <taxon>Euteleostomi</taxon>
        <taxon>Actinopterygii</taxon>
        <taxon>Neopterygii</taxon>
        <taxon>Teleostei</taxon>
        <taxon>Clupei</taxon>
        <taxon>Clupeiformes</taxon>
        <taxon>Clupeoidei</taxon>
        <taxon>Engraulidae</taxon>
        <taxon>Coilinae</taxon>
        <taxon>Coilia</taxon>
    </lineage>
</organism>
<sequence length="219" mass="24257">MAARQRIVELNDRRRHGRRSQTVYVNAFIRSTFSPLDVLSDEALICKYRLNREVIQELCALVQPHLVRATRRNFALSPTVQLLAALRFYASGSFFEVLGDGLGLSRSSISRAVTAVTQVLLQLTARVTFPVGQAAIARVNEIGMNESPGWSVIMRGDSQMRLPSGQAAHMTPQHAVQANVQLPDDVVLMEEPDVDHLPADLHPAGVEARQQLVQHMFGP</sequence>
<evidence type="ECO:0000313" key="1">
    <source>
        <dbReference type="EMBL" id="KAL2080612.1"/>
    </source>
</evidence>
<reference evidence="1 2" key="1">
    <citation type="submission" date="2024-09" db="EMBL/GenBank/DDBJ databases">
        <title>A chromosome-level genome assembly of Gray's grenadier anchovy, Coilia grayii.</title>
        <authorList>
            <person name="Fu Z."/>
        </authorList>
    </citation>
    <scope>NUCLEOTIDE SEQUENCE [LARGE SCALE GENOMIC DNA]</scope>
    <source>
        <strain evidence="1">G4</strain>
        <tissue evidence="1">Muscle</tissue>
    </source>
</reference>
<dbReference type="AlphaFoldDB" id="A0ABD1J0A2"/>
<accession>A0ABD1J0A2</accession>
<comment type="caution">
    <text evidence="1">The sequence shown here is derived from an EMBL/GenBank/DDBJ whole genome shotgun (WGS) entry which is preliminary data.</text>
</comment>
<gene>
    <name evidence="1" type="ORF">ACEWY4_024405</name>
</gene>
<proteinExistence type="predicted"/>
<dbReference type="EMBL" id="JBHFQA010000021">
    <property type="protein sequence ID" value="KAL2080612.1"/>
    <property type="molecule type" value="Genomic_DNA"/>
</dbReference>
<dbReference type="InterPro" id="IPR026103">
    <property type="entry name" value="HARBI1_animal"/>
</dbReference>
<protein>
    <recommendedName>
        <fullName evidence="3">Nuclease HARBI1</fullName>
    </recommendedName>
</protein>
<name>A0ABD1J0A2_9TELE</name>
<dbReference type="Proteomes" id="UP001591681">
    <property type="component" value="Unassembled WGS sequence"/>
</dbReference>
<dbReference type="PRINTS" id="PR02086">
    <property type="entry name" value="PUTNUCHARBI1"/>
</dbReference>
<evidence type="ECO:0008006" key="3">
    <source>
        <dbReference type="Google" id="ProtNLM"/>
    </source>
</evidence>